<name>A0A9N8ZE27_9GLOM</name>
<dbReference type="EMBL" id="CAJVPY010000764">
    <property type="protein sequence ID" value="CAG8491077.1"/>
    <property type="molecule type" value="Genomic_DNA"/>
</dbReference>
<protein>
    <submittedName>
        <fullName evidence="2">21929_t:CDS:1</fullName>
    </submittedName>
</protein>
<evidence type="ECO:0000313" key="2">
    <source>
        <dbReference type="EMBL" id="CAG8491077.1"/>
    </source>
</evidence>
<accession>A0A9N8ZE27</accession>
<feature type="region of interest" description="Disordered" evidence="1">
    <location>
        <begin position="409"/>
        <end position="445"/>
    </location>
</feature>
<dbReference type="Gene3D" id="3.30.450.20">
    <property type="entry name" value="PAS domain"/>
    <property type="match status" value="1"/>
</dbReference>
<gene>
    <name evidence="2" type="ORF">DERYTH_LOCUS2416</name>
</gene>
<dbReference type="AlphaFoldDB" id="A0A9N8ZE27"/>
<feature type="compositionally biased region" description="Basic and acidic residues" evidence="1">
    <location>
        <begin position="409"/>
        <end position="421"/>
    </location>
</feature>
<dbReference type="OrthoDB" id="5378913at2759"/>
<evidence type="ECO:0000256" key="1">
    <source>
        <dbReference type="SAM" id="MobiDB-lite"/>
    </source>
</evidence>
<proteinExistence type="predicted"/>
<sequence length="549" mass="61352">MTTGQGLFRDDNLMLMHREGYVEECYFSYTLSPIFEADGSVNGVFNAVQETTQRILATRRLKTLGELGNRTPGKHEIVTLSNGDKAILLPVATSTGKNVLTSVMICGINPRRALDREYMGFLQLVVGHVSSSMTHADLGKRMSMSSIDDEKKKYQFPFDDISNQTFANHEIMAYAAADPNEQNMKGLKFQYTYGGDIQAEAEAAAAASSESIKPLLEHIIKDSLDYSRETDVTVVLKVSLEELDGESSTSDENVKKGKLCVEVIDSGIGVERVNHFSSCEESITAVKAWREQYNNEALYDIVFFNVRENNSEEIKNAAKELRRICDDNLCIVLIVFWSANGRALGQNLVQEIGGKTCIICKPVMQKRLLHCLFSKDFVSEPYAPSIQNEYYSSVKPLADLRIEDFYRNNRPPFSEEKDLTAKDSSSAEKNPMIETSEETAKSNVERMESDDLPKVYVPAESSIKGKGKSVEPTQLGVKRTANDEAGNTSASNDDRASKFRFRPVSKSKCILCVIKKRNRSLFRKPVDLKTGEMQKGWTSRSIACIAKKQ</sequence>
<evidence type="ECO:0000313" key="3">
    <source>
        <dbReference type="Proteomes" id="UP000789405"/>
    </source>
</evidence>
<feature type="region of interest" description="Disordered" evidence="1">
    <location>
        <begin position="463"/>
        <end position="495"/>
    </location>
</feature>
<reference evidence="2" key="1">
    <citation type="submission" date="2021-06" db="EMBL/GenBank/DDBJ databases">
        <authorList>
            <person name="Kallberg Y."/>
            <person name="Tangrot J."/>
            <person name="Rosling A."/>
        </authorList>
    </citation>
    <scope>NUCLEOTIDE SEQUENCE</scope>
    <source>
        <strain evidence="2">MA453B</strain>
    </source>
</reference>
<keyword evidence="3" id="KW-1185">Reference proteome</keyword>
<organism evidence="2 3">
    <name type="scientific">Dentiscutata erythropus</name>
    <dbReference type="NCBI Taxonomy" id="1348616"/>
    <lineage>
        <taxon>Eukaryota</taxon>
        <taxon>Fungi</taxon>
        <taxon>Fungi incertae sedis</taxon>
        <taxon>Mucoromycota</taxon>
        <taxon>Glomeromycotina</taxon>
        <taxon>Glomeromycetes</taxon>
        <taxon>Diversisporales</taxon>
        <taxon>Gigasporaceae</taxon>
        <taxon>Dentiscutata</taxon>
    </lineage>
</organism>
<dbReference type="Proteomes" id="UP000789405">
    <property type="component" value="Unassembled WGS sequence"/>
</dbReference>
<comment type="caution">
    <text evidence="2">The sequence shown here is derived from an EMBL/GenBank/DDBJ whole genome shotgun (WGS) entry which is preliminary data.</text>
</comment>